<dbReference type="AlphaFoldDB" id="A0AAE1EUR6"/>
<dbReference type="EMBL" id="JAWQEG010004361">
    <property type="protein sequence ID" value="KAK3861975.1"/>
    <property type="molecule type" value="Genomic_DNA"/>
</dbReference>
<gene>
    <name evidence="1" type="ORF">Pcinc_032117</name>
</gene>
<evidence type="ECO:0000313" key="1">
    <source>
        <dbReference type="EMBL" id="KAK3861975.1"/>
    </source>
</evidence>
<accession>A0AAE1EUR6</accession>
<comment type="caution">
    <text evidence="1">The sequence shown here is derived from an EMBL/GenBank/DDBJ whole genome shotgun (WGS) entry which is preliminary data.</text>
</comment>
<dbReference type="Proteomes" id="UP001286313">
    <property type="component" value="Unassembled WGS sequence"/>
</dbReference>
<name>A0AAE1EUR6_PETCI</name>
<sequence length="141" mass="16261">MLRPPLTLPQHERLYTNDTKYHYDTIQHINCTFMTTPEAPTPHHLYLHDNTRSTTTSSPTVYLHENTISTTTSSPKHHHLITCTFMTTPEAPPPHHLYLHDNTRSTTTSSPTVYLHDNTCSSTKYVGGEEETCRIWNDDRK</sequence>
<proteinExistence type="predicted"/>
<keyword evidence="2" id="KW-1185">Reference proteome</keyword>
<evidence type="ECO:0000313" key="2">
    <source>
        <dbReference type="Proteomes" id="UP001286313"/>
    </source>
</evidence>
<organism evidence="1 2">
    <name type="scientific">Petrolisthes cinctipes</name>
    <name type="common">Flat porcelain crab</name>
    <dbReference type="NCBI Taxonomy" id="88211"/>
    <lineage>
        <taxon>Eukaryota</taxon>
        <taxon>Metazoa</taxon>
        <taxon>Ecdysozoa</taxon>
        <taxon>Arthropoda</taxon>
        <taxon>Crustacea</taxon>
        <taxon>Multicrustacea</taxon>
        <taxon>Malacostraca</taxon>
        <taxon>Eumalacostraca</taxon>
        <taxon>Eucarida</taxon>
        <taxon>Decapoda</taxon>
        <taxon>Pleocyemata</taxon>
        <taxon>Anomura</taxon>
        <taxon>Galatheoidea</taxon>
        <taxon>Porcellanidae</taxon>
        <taxon>Petrolisthes</taxon>
    </lineage>
</organism>
<reference evidence="1" key="1">
    <citation type="submission" date="2023-10" db="EMBL/GenBank/DDBJ databases">
        <title>Genome assemblies of two species of porcelain crab, Petrolisthes cinctipes and Petrolisthes manimaculis (Anomura: Porcellanidae).</title>
        <authorList>
            <person name="Angst P."/>
        </authorList>
    </citation>
    <scope>NUCLEOTIDE SEQUENCE</scope>
    <source>
        <strain evidence="1">PB745_01</strain>
        <tissue evidence="1">Gill</tissue>
    </source>
</reference>
<protein>
    <submittedName>
        <fullName evidence="1">Uncharacterized protein</fullName>
    </submittedName>
</protein>